<protein>
    <submittedName>
        <fullName evidence="1">Putative sporulation protein YyaC</fullName>
    </submittedName>
</protein>
<evidence type="ECO:0000313" key="1">
    <source>
        <dbReference type="EMBL" id="ACL71091.1"/>
    </source>
</evidence>
<sequence length="193" mass="21349">MVKIFINNNRVHIDNKQAALILHSIIHKHMVKLKYRPDRKLIVVCVGTDRSTGDSLGPLTGTFLKKYRPERTTILGNINNPVHASNLESVIDKINSNYTKPFIIAVDAGLGKQSSVGYIDVKKGPLQPGTGVNKKLPEIGDMHITGLVNVGGYMEYLVLQSTRLSLVMKMAKIIAEGLKLSIETFQKEESVID</sequence>
<gene>
    <name evidence="1" type="ordered locus">Hore_23460</name>
</gene>
<dbReference type="AlphaFoldDB" id="B8D1D9"/>
<reference evidence="1 2" key="1">
    <citation type="journal article" date="2009" name="PLoS ONE">
        <title>Genome analysis of the anaerobic thermohalophilic bacterium Halothermothrix orenii.</title>
        <authorList>
            <person name="Mavromatis K."/>
            <person name="Ivanova N."/>
            <person name="Anderson I."/>
            <person name="Lykidis A."/>
            <person name="Hooper S.D."/>
            <person name="Sun H."/>
            <person name="Kunin V."/>
            <person name="Lapidus A."/>
            <person name="Hugenholtz P."/>
            <person name="Patel B."/>
            <person name="Kyrpides N.C."/>
        </authorList>
    </citation>
    <scope>NUCLEOTIDE SEQUENCE [LARGE SCALE GENOMIC DNA]</scope>
    <source>
        <strain evidence="2">H 168 / OCM 544 / DSM 9562</strain>
    </source>
</reference>
<dbReference type="NCBIfam" id="TIGR02841">
    <property type="entry name" value="spore_YyaC"/>
    <property type="match status" value="1"/>
</dbReference>
<organism evidence="1 2">
    <name type="scientific">Halothermothrix orenii (strain H 168 / OCM 544 / DSM 9562)</name>
    <dbReference type="NCBI Taxonomy" id="373903"/>
    <lineage>
        <taxon>Bacteria</taxon>
        <taxon>Bacillati</taxon>
        <taxon>Bacillota</taxon>
        <taxon>Clostridia</taxon>
        <taxon>Halanaerobiales</taxon>
        <taxon>Halothermotrichaceae</taxon>
        <taxon>Halothermothrix</taxon>
    </lineage>
</organism>
<dbReference type="KEGG" id="hor:Hore_23460"/>
<dbReference type="HOGENOM" id="CLU_104063_1_0_9"/>
<dbReference type="STRING" id="373903.Hore_23460"/>
<dbReference type="Proteomes" id="UP000000719">
    <property type="component" value="Chromosome"/>
</dbReference>
<dbReference type="InterPro" id="IPR009665">
    <property type="entry name" value="YyaC"/>
</dbReference>
<dbReference type="EMBL" id="CP001098">
    <property type="protein sequence ID" value="ACL71091.1"/>
    <property type="molecule type" value="Genomic_DNA"/>
</dbReference>
<dbReference type="eggNOG" id="ENOG50313RY">
    <property type="taxonomic scope" value="Bacteria"/>
</dbReference>
<dbReference type="InterPro" id="IPR023430">
    <property type="entry name" value="Pept_HybD-like_dom_sf"/>
</dbReference>
<dbReference type="RefSeq" id="WP_015924059.1">
    <property type="nucleotide sequence ID" value="NC_011899.1"/>
</dbReference>
<proteinExistence type="predicted"/>
<keyword evidence="2" id="KW-1185">Reference proteome</keyword>
<dbReference type="Pfam" id="PF06866">
    <property type="entry name" value="DUF1256"/>
    <property type="match status" value="1"/>
</dbReference>
<name>B8D1D9_HALOH</name>
<dbReference type="OrthoDB" id="9815953at2"/>
<evidence type="ECO:0000313" key="2">
    <source>
        <dbReference type="Proteomes" id="UP000000719"/>
    </source>
</evidence>
<accession>B8D1D9</accession>
<dbReference type="SUPFAM" id="SSF53163">
    <property type="entry name" value="HybD-like"/>
    <property type="match status" value="1"/>
</dbReference>